<dbReference type="EMBL" id="AYYP01000063">
    <property type="protein sequence ID" value="KRM63371.1"/>
    <property type="molecule type" value="Genomic_DNA"/>
</dbReference>
<accession>A0A0R2AG82</accession>
<dbReference type="InterPro" id="IPR000748">
    <property type="entry name" value="PsdUridine_synth_RsuA/RluB/E/F"/>
</dbReference>
<gene>
    <name evidence="7" type="ORF">FC14_GL000659</name>
</gene>
<dbReference type="GO" id="GO:0120159">
    <property type="term" value="F:rRNA pseudouridine synthase activity"/>
    <property type="evidence" value="ECO:0007669"/>
    <property type="project" value="UniProtKB-ARBA"/>
</dbReference>
<dbReference type="FunFam" id="3.30.70.1560:FF:000001">
    <property type="entry name" value="Pseudouridine synthase"/>
    <property type="match status" value="1"/>
</dbReference>
<dbReference type="Pfam" id="PF00849">
    <property type="entry name" value="PseudoU_synth_2"/>
    <property type="match status" value="1"/>
</dbReference>
<dbReference type="Gene3D" id="3.30.70.1560">
    <property type="entry name" value="Alpha-L RNA-binding motif"/>
    <property type="match status" value="1"/>
</dbReference>
<dbReference type="InterPro" id="IPR002942">
    <property type="entry name" value="S4_RNA-bd"/>
</dbReference>
<dbReference type="Pfam" id="PF01479">
    <property type="entry name" value="S4"/>
    <property type="match status" value="1"/>
</dbReference>
<dbReference type="EC" id="5.4.99.-" evidence="5"/>
<dbReference type="OrthoDB" id="9807213at2"/>
<proteinExistence type="inferred from homology"/>
<dbReference type="SUPFAM" id="SSF55120">
    <property type="entry name" value="Pseudouridine synthase"/>
    <property type="match status" value="1"/>
</dbReference>
<keyword evidence="3 5" id="KW-0413">Isomerase</keyword>
<keyword evidence="2 4" id="KW-0694">RNA-binding</keyword>
<dbReference type="GO" id="GO:0005829">
    <property type="term" value="C:cytosol"/>
    <property type="evidence" value="ECO:0007669"/>
    <property type="project" value="UniProtKB-ARBA"/>
</dbReference>
<dbReference type="CDD" id="cd02553">
    <property type="entry name" value="PseudoU_synth_RsuA"/>
    <property type="match status" value="1"/>
</dbReference>
<sequence>MRLDKFLAASGVGSRSEVKQLLKQKRITVAGKVVTSPKIQVEADSQVELDHQPVNYQTNYYLLINKPKGVITATTDKSQRTVIDLLGAGEQKLGLFPVGRLDKDTTGLLLLTTDGELAHRLLAPKKHVSKVYQAKIEGIVTDQTVARFAKPLTLKNGEVTKPAKLEVISSQKDANISRVIIEITEGKYHQVKRMFAAVGMHVLELHRLKMGQLELPADLKPGQYRPLTKEELASLTK</sequence>
<evidence type="ECO:0000313" key="8">
    <source>
        <dbReference type="Proteomes" id="UP000051008"/>
    </source>
</evidence>
<dbReference type="Proteomes" id="UP000051008">
    <property type="component" value="Unassembled WGS sequence"/>
</dbReference>
<dbReference type="PROSITE" id="PS01149">
    <property type="entry name" value="PSI_RSU"/>
    <property type="match status" value="1"/>
</dbReference>
<dbReference type="SUPFAM" id="SSF55174">
    <property type="entry name" value="Alpha-L RNA-binding motif"/>
    <property type="match status" value="1"/>
</dbReference>
<dbReference type="PANTHER" id="PTHR47683:SF4">
    <property type="entry name" value="PSEUDOURIDINE SYNTHASE"/>
    <property type="match status" value="1"/>
</dbReference>
<dbReference type="Gene3D" id="3.10.290.10">
    <property type="entry name" value="RNA-binding S4 domain"/>
    <property type="match status" value="1"/>
</dbReference>
<dbReference type="InterPro" id="IPR042092">
    <property type="entry name" value="PsdUridine_s_RsuA/RluB/E/F_cat"/>
</dbReference>
<feature type="domain" description="RNA-binding S4" evidence="6">
    <location>
        <begin position="1"/>
        <end position="58"/>
    </location>
</feature>
<dbReference type="GO" id="GO:0000455">
    <property type="term" value="P:enzyme-directed rRNA pseudouridine synthesis"/>
    <property type="evidence" value="ECO:0007669"/>
    <property type="project" value="UniProtKB-ARBA"/>
</dbReference>
<dbReference type="InterPro" id="IPR006145">
    <property type="entry name" value="PsdUridine_synth_RsuA/RluA"/>
</dbReference>
<dbReference type="InterPro" id="IPR018496">
    <property type="entry name" value="PsdUridine_synth_RsuA/RluB_CS"/>
</dbReference>
<dbReference type="Gene3D" id="3.30.70.580">
    <property type="entry name" value="Pseudouridine synthase I, catalytic domain, N-terminal subdomain"/>
    <property type="match status" value="1"/>
</dbReference>
<dbReference type="InterPro" id="IPR036986">
    <property type="entry name" value="S4_RNA-bd_sf"/>
</dbReference>
<reference evidence="7 8" key="1">
    <citation type="journal article" date="2015" name="Genome Announc.">
        <title>Expanding the biotechnology potential of lactobacilli through comparative genomics of 213 strains and associated genera.</title>
        <authorList>
            <person name="Sun Z."/>
            <person name="Harris H.M."/>
            <person name="McCann A."/>
            <person name="Guo C."/>
            <person name="Argimon S."/>
            <person name="Zhang W."/>
            <person name="Yang X."/>
            <person name="Jeffery I.B."/>
            <person name="Cooney J.C."/>
            <person name="Kagawa T.F."/>
            <person name="Liu W."/>
            <person name="Song Y."/>
            <person name="Salvetti E."/>
            <person name="Wrobel A."/>
            <person name="Rasinkangas P."/>
            <person name="Parkhill J."/>
            <person name="Rea M.C."/>
            <person name="O'Sullivan O."/>
            <person name="Ritari J."/>
            <person name="Douillard F.P."/>
            <person name="Paul Ross R."/>
            <person name="Yang R."/>
            <person name="Briner A.E."/>
            <person name="Felis G.E."/>
            <person name="de Vos W.M."/>
            <person name="Barrangou R."/>
            <person name="Klaenhammer T.R."/>
            <person name="Caufield P.W."/>
            <person name="Cui Y."/>
            <person name="Zhang H."/>
            <person name="O'Toole P.W."/>
        </authorList>
    </citation>
    <scope>NUCLEOTIDE SEQUENCE [LARGE SCALE GENOMIC DNA]</scope>
    <source>
        <strain evidence="7 8">DSM 20509</strain>
    </source>
</reference>
<dbReference type="AlphaFoldDB" id="A0A0R2AG82"/>
<dbReference type="InterPro" id="IPR020094">
    <property type="entry name" value="TruA/RsuA/RluB/E/F_N"/>
</dbReference>
<evidence type="ECO:0000256" key="2">
    <source>
        <dbReference type="ARBA" id="ARBA00022884"/>
    </source>
</evidence>
<evidence type="ECO:0000256" key="1">
    <source>
        <dbReference type="ARBA" id="ARBA00008348"/>
    </source>
</evidence>
<evidence type="ECO:0000256" key="3">
    <source>
        <dbReference type="ARBA" id="ARBA00023235"/>
    </source>
</evidence>
<comment type="similarity">
    <text evidence="1 5">Belongs to the pseudouridine synthase RsuA family.</text>
</comment>
<dbReference type="SMART" id="SM00363">
    <property type="entry name" value="S4"/>
    <property type="match status" value="1"/>
</dbReference>
<dbReference type="InterPro" id="IPR050343">
    <property type="entry name" value="RsuA_PseudoU_synthase"/>
</dbReference>
<evidence type="ECO:0000313" key="7">
    <source>
        <dbReference type="EMBL" id="KRM63371.1"/>
    </source>
</evidence>
<comment type="caution">
    <text evidence="7">The sequence shown here is derived from an EMBL/GenBank/DDBJ whole genome shotgun (WGS) entry which is preliminary data.</text>
</comment>
<dbReference type="PROSITE" id="PS50889">
    <property type="entry name" value="S4"/>
    <property type="match status" value="1"/>
</dbReference>
<dbReference type="RefSeq" id="WP_056977384.1">
    <property type="nucleotide sequence ID" value="NZ_AYYP01000063.1"/>
</dbReference>
<organism evidence="7 8">
    <name type="scientific">Ligilactobacillus agilis DSM 20509</name>
    <dbReference type="NCBI Taxonomy" id="1423718"/>
    <lineage>
        <taxon>Bacteria</taxon>
        <taxon>Bacillati</taxon>
        <taxon>Bacillota</taxon>
        <taxon>Bacilli</taxon>
        <taxon>Lactobacillales</taxon>
        <taxon>Lactobacillaceae</taxon>
        <taxon>Ligilactobacillus</taxon>
    </lineage>
</organism>
<dbReference type="PATRIC" id="fig|1423718.3.peg.686"/>
<dbReference type="GO" id="GO:0003723">
    <property type="term" value="F:RNA binding"/>
    <property type="evidence" value="ECO:0007669"/>
    <property type="project" value="UniProtKB-KW"/>
</dbReference>
<dbReference type="NCBIfam" id="TIGR00093">
    <property type="entry name" value="pseudouridine synthase"/>
    <property type="match status" value="1"/>
</dbReference>
<evidence type="ECO:0000256" key="4">
    <source>
        <dbReference type="PROSITE-ProRule" id="PRU00182"/>
    </source>
</evidence>
<keyword evidence="8" id="KW-1185">Reference proteome</keyword>
<dbReference type="PANTHER" id="PTHR47683">
    <property type="entry name" value="PSEUDOURIDINE SYNTHASE FAMILY PROTEIN-RELATED"/>
    <property type="match status" value="1"/>
</dbReference>
<evidence type="ECO:0000256" key="5">
    <source>
        <dbReference type="RuleBase" id="RU003887"/>
    </source>
</evidence>
<dbReference type="CDD" id="cd00165">
    <property type="entry name" value="S4"/>
    <property type="match status" value="1"/>
</dbReference>
<name>A0A0R2AG82_9LACO</name>
<evidence type="ECO:0000259" key="6">
    <source>
        <dbReference type="SMART" id="SM00363"/>
    </source>
</evidence>
<protein>
    <recommendedName>
        <fullName evidence="5">Pseudouridine synthase</fullName>
        <ecNumber evidence="5">5.4.99.-</ecNumber>
    </recommendedName>
</protein>
<dbReference type="InterPro" id="IPR020103">
    <property type="entry name" value="PsdUridine_synth_cat_dom_sf"/>
</dbReference>